<name>A0A7W6G3Z0_9HYPH</name>
<protein>
    <submittedName>
        <fullName evidence="1">Uncharacterized protein</fullName>
    </submittedName>
</protein>
<reference evidence="1 2" key="1">
    <citation type="submission" date="2020-08" db="EMBL/GenBank/DDBJ databases">
        <title>Genomic Encyclopedia of Type Strains, Phase IV (KMG-IV): sequencing the most valuable type-strain genomes for metagenomic binning, comparative biology and taxonomic classification.</title>
        <authorList>
            <person name="Goeker M."/>
        </authorList>
    </citation>
    <scope>NUCLEOTIDE SEQUENCE [LARGE SCALE GENOMIC DNA]</scope>
    <source>
        <strain evidence="1 2">DSM 26438</strain>
    </source>
</reference>
<organism evidence="1 2">
    <name type="scientific">Rhizobium skierniewicense</name>
    <dbReference type="NCBI Taxonomy" id="984260"/>
    <lineage>
        <taxon>Bacteria</taxon>
        <taxon>Pseudomonadati</taxon>
        <taxon>Pseudomonadota</taxon>
        <taxon>Alphaproteobacteria</taxon>
        <taxon>Hyphomicrobiales</taxon>
        <taxon>Rhizobiaceae</taxon>
        <taxon>Rhizobium/Agrobacterium group</taxon>
        <taxon>Rhizobium</taxon>
    </lineage>
</organism>
<comment type="caution">
    <text evidence="1">The sequence shown here is derived from an EMBL/GenBank/DDBJ whole genome shotgun (WGS) entry which is preliminary data.</text>
</comment>
<dbReference type="EMBL" id="JACIDV010000014">
    <property type="protein sequence ID" value="MBB3948079.1"/>
    <property type="molecule type" value="Genomic_DNA"/>
</dbReference>
<dbReference type="AlphaFoldDB" id="A0A7W6G3Z0"/>
<dbReference type="Proteomes" id="UP000565286">
    <property type="component" value="Unassembled WGS sequence"/>
</dbReference>
<accession>A0A7W6G3Z0</accession>
<gene>
    <name evidence="1" type="ORF">GGQ73_004053</name>
</gene>
<evidence type="ECO:0000313" key="2">
    <source>
        <dbReference type="Proteomes" id="UP000565286"/>
    </source>
</evidence>
<evidence type="ECO:0000313" key="1">
    <source>
        <dbReference type="EMBL" id="MBB3948079.1"/>
    </source>
</evidence>
<proteinExistence type="predicted"/>
<dbReference type="RefSeq" id="WP_183897520.1">
    <property type="nucleotide sequence ID" value="NZ_JACIDV010000014.1"/>
</dbReference>
<keyword evidence="2" id="KW-1185">Reference proteome</keyword>
<sequence>MFVRYTHISNGPGPSEAIIAVTTLDGTEEVIVDRDLLQESETLDVGSVIVDREDAYLFELPRETSTGRSRVWVAKSLALSNKVAA</sequence>